<name>X4Z8U3_9BACL</name>
<dbReference type="Pfam" id="PF14297">
    <property type="entry name" value="Lin1244_N"/>
    <property type="match status" value="1"/>
</dbReference>
<protein>
    <recommendedName>
        <fullName evidence="2">Lin1244/Lin1753-like N-terminal domain-containing protein</fullName>
    </recommendedName>
</protein>
<dbReference type="eggNOG" id="ENOG503360E">
    <property type="taxonomic scope" value="Bacteria"/>
</dbReference>
<dbReference type="InterPro" id="IPR025400">
    <property type="entry name" value="Lin1244/Lin1753-like_N"/>
</dbReference>
<evidence type="ECO:0000313" key="3">
    <source>
        <dbReference type="EMBL" id="AHV96131.1"/>
    </source>
</evidence>
<accession>X4Z8U3</accession>
<dbReference type="AlphaFoldDB" id="X4Z8U3"/>
<evidence type="ECO:0000313" key="4">
    <source>
        <dbReference type="Proteomes" id="UP000019772"/>
    </source>
</evidence>
<dbReference type="HOGENOM" id="CLU_968756_0_0_9"/>
<reference evidence="3 4" key="1">
    <citation type="journal article" date="2014" name="PLoS Genet.">
        <title>Comparative Genomic Analysis of N2-Fixing and Non-N2-Fixing Paenibacillus spp.: Organization, Evolution and Expression of the Nitrogen Fixation Genes.</title>
        <authorList>
            <person name="Xie J.B."/>
            <person name="Du Z."/>
            <person name="Bai L."/>
            <person name="Tian C."/>
            <person name="Zhang Y."/>
            <person name="Xie J.Y."/>
            <person name="Wang T."/>
            <person name="Liu X."/>
            <person name="Chen X."/>
            <person name="Cheng Q."/>
            <person name="Chen S."/>
            <person name="Li J."/>
        </authorList>
    </citation>
    <scope>NUCLEOTIDE SEQUENCE [LARGE SCALE GENOMIC DNA]</scope>
    <source>
        <strain evidence="3 4">T27</strain>
    </source>
</reference>
<dbReference type="PATRIC" id="fig|1268072.3.peg.1237"/>
<feature type="region of interest" description="Disordered" evidence="1">
    <location>
        <begin position="115"/>
        <end position="150"/>
    </location>
</feature>
<feature type="domain" description="Lin1244/Lin1753-like N-terminal" evidence="2">
    <location>
        <begin position="7"/>
        <end position="97"/>
    </location>
</feature>
<organism evidence="3 4">
    <name type="scientific">Paenibacillus sabinae T27</name>
    <dbReference type="NCBI Taxonomy" id="1268072"/>
    <lineage>
        <taxon>Bacteria</taxon>
        <taxon>Bacillati</taxon>
        <taxon>Bacillota</taxon>
        <taxon>Bacilli</taxon>
        <taxon>Bacillales</taxon>
        <taxon>Paenibacillaceae</taxon>
        <taxon>Paenibacillus</taxon>
    </lineage>
</organism>
<feature type="compositionally biased region" description="Low complexity" evidence="1">
    <location>
        <begin position="122"/>
        <end position="136"/>
    </location>
</feature>
<proteinExistence type="predicted"/>
<dbReference type="RefSeq" id="WP_025333693.1">
    <property type="nucleotide sequence ID" value="NZ_CP004078.1"/>
</dbReference>
<evidence type="ECO:0000259" key="2">
    <source>
        <dbReference type="Pfam" id="PF14297"/>
    </source>
</evidence>
<sequence length="271" mass="31258">MAKKAPFFSHDMNARYDPKMSAMRGVYGAEGYGWFWMLIEMMAEADGYQLDYKSKYVFNAYAMQLQCKPEQVSKFVSDCIDEFELFASDDSYFWSNSLRKRMQYRDSVSEKRAAAANKRWENQQSNANASNEDANAMQSDANKTKQNKTKLNYQEDDISPNQLILGWINKYSLKCKGVNQLEEITSFVGIVDIEVIELAIKKAEKKNVPYAIQIIQDLISEGKTTKESVQPSRVVKLEKEQKATSYQDHVMKLQQEMRNRNEYADGDAVNL</sequence>
<dbReference type="Proteomes" id="UP000019772">
    <property type="component" value="Chromosome"/>
</dbReference>
<dbReference type="OrthoDB" id="1821976at2"/>
<dbReference type="EMBL" id="CP004078">
    <property type="protein sequence ID" value="AHV96131.1"/>
    <property type="molecule type" value="Genomic_DNA"/>
</dbReference>
<gene>
    <name evidence="3" type="ORF">PSAB_05975</name>
</gene>
<evidence type="ECO:0000256" key="1">
    <source>
        <dbReference type="SAM" id="MobiDB-lite"/>
    </source>
</evidence>
<keyword evidence="4" id="KW-1185">Reference proteome</keyword>
<dbReference type="KEGG" id="psab:PSAB_05975"/>
<dbReference type="STRING" id="1268072.PSAB_05975"/>